<evidence type="ECO:0000256" key="1">
    <source>
        <dbReference type="ARBA" id="ARBA00004323"/>
    </source>
</evidence>
<evidence type="ECO:0000256" key="2">
    <source>
        <dbReference type="ARBA" id="ARBA00004922"/>
    </source>
</evidence>
<dbReference type="InterPro" id="IPR029044">
    <property type="entry name" value="Nucleotide-diphossugar_trans"/>
</dbReference>
<reference evidence="10 11" key="1">
    <citation type="submission" date="2024-03" db="EMBL/GenBank/DDBJ databases">
        <authorList>
            <person name="Brejova B."/>
        </authorList>
    </citation>
    <scope>NUCLEOTIDE SEQUENCE [LARGE SCALE GENOMIC DNA]</scope>
    <source>
        <strain evidence="10 11">CBS 14171</strain>
    </source>
</reference>
<dbReference type="GeneID" id="92205733"/>
<comment type="similarity">
    <text evidence="3">Belongs to the MNN1/MNT family.</text>
</comment>
<accession>A0ABP0ZDR7</accession>
<evidence type="ECO:0000313" key="10">
    <source>
        <dbReference type="EMBL" id="CAK9435913.1"/>
    </source>
</evidence>
<evidence type="ECO:0000256" key="3">
    <source>
        <dbReference type="ARBA" id="ARBA00009105"/>
    </source>
</evidence>
<evidence type="ECO:0000256" key="4">
    <source>
        <dbReference type="ARBA" id="ARBA00022679"/>
    </source>
</evidence>
<evidence type="ECO:0000256" key="6">
    <source>
        <dbReference type="ARBA" id="ARBA00022968"/>
    </source>
</evidence>
<organism evidence="10 11">
    <name type="scientific">Lodderomyces beijingensis</name>
    <dbReference type="NCBI Taxonomy" id="1775926"/>
    <lineage>
        <taxon>Eukaryota</taxon>
        <taxon>Fungi</taxon>
        <taxon>Dikarya</taxon>
        <taxon>Ascomycota</taxon>
        <taxon>Saccharomycotina</taxon>
        <taxon>Pichiomycetes</taxon>
        <taxon>Debaryomycetaceae</taxon>
        <taxon>Candida/Lodderomyces clade</taxon>
        <taxon>Lodderomyces</taxon>
    </lineage>
</organism>
<evidence type="ECO:0000256" key="8">
    <source>
        <dbReference type="ARBA" id="ARBA00023034"/>
    </source>
</evidence>
<comment type="subcellular location">
    <subcellularLocation>
        <location evidence="1">Golgi apparatus membrane</location>
        <topology evidence="1">Single-pass type II membrane protein</topology>
    </subcellularLocation>
</comment>
<keyword evidence="9" id="KW-0472">Membrane</keyword>
<keyword evidence="7" id="KW-1133">Transmembrane helix</keyword>
<evidence type="ECO:0008006" key="12">
    <source>
        <dbReference type="Google" id="ProtNLM"/>
    </source>
</evidence>
<dbReference type="PANTHER" id="PTHR31646">
    <property type="entry name" value="ALPHA-1,2-MANNOSYLTRANSFERASE MNN2"/>
    <property type="match status" value="1"/>
</dbReference>
<dbReference type="RefSeq" id="XP_066827475.1">
    <property type="nucleotide sequence ID" value="XM_066975694.1"/>
</dbReference>
<dbReference type="Proteomes" id="UP001497383">
    <property type="component" value="Chromosome 1"/>
</dbReference>
<gene>
    <name evidence="10" type="ORF">LODBEIA_P05370</name>
</gene>
<sequence length="597" mass="68347">MRSKLLQKLVRYRAKLAISIFVVAILAYTAFSSVLNYDLDAIVDDSFSTPLNGAQPASQKGETPGQNAANVYDSHLALVNQKEKSRRVHSFWDKVFTIFDENDVLYKGAPQHLVEYVGDKIEGTYIKEALLARGKMSDRVVAELKSRHEKVVKKLPDEIPEYTYDKGTKGVVFIGGDKFSWLTYLAILALRETGSKLPVEVVMPQRNDYERERSFCDRILPSLGAKCLVVPDILGISAEKEKSFFAYQFKSLALVVSSFENILLLDSDNIIISNPDVVFESELYKQYGMITWPDYWKRTISPRYYEIANIAVNEQKRVRINRFPLFEPSKSQNALRIDIGDASVPYHDLENAVPDLSTESGQLFINKGTHGKVILLSLYYNIYGPQLFYRLFSLGEQGEGDKDTFAAAAVALNQPYYQVNSYIQSHGYFDDEAKFQGVAMAQKHPVLDFDKFQNLIVRPFENSGKSIPIDEQVEKLNALAKESDENFGSANDVPIFTVHCNFPKLDPVFYMSRNDLYDSVANKLKRRLYSRMKYKKTKMEGAVFRNEEVDFEYEQWLHLQEALCVKKLEFVYFKYEDMDQLCSFIANQVTWLALDSS</sequence>
<dbReference type="Pfam" id="PF11051">
    <property type="entry name" value="Mannosyl_trans3"/>
    <property type="match status" value="1"/>
</dbReference>
<dbReference type="SUPFAM" id="SSF53448">
    <property type="entry name" value="Nucleotide-diphospho-sugar transferases"/>
    <property type="match status" value="1"/>
</dbReference>
<dbReference type="EMBL" id="OZ022405">
    <property type="protein sequence ID" value="CAK9435913.1"/>
    <property type="molecule type" value="Genomic_DNA"/>
</dbReference>
<keyword evidence="4" id="KW-0808">Transferase</keyword>
<keyword evidence="5" id="KW-0812">Transmembrane</keyword>
<comment type="pathway">
    <text evidence="2">Protein modification; protein glycosylation.</text>
</comment>
<evidence type="ECO:0000256" key="7">
    <source>
        <dbReference type="ARBA" id="ARBA00022989"/>
    </source>
</evidence>
<name>A0ABP0ZDR7_9ASCO</name>
<keyword evidence="6" id="KW-0735">Signal-anchor</keyword>
<evidence type="ECO:0000256" key="5">
    <source>
        <dbReference type="ARBA" id="ARBA00022692"/>
    </source>
</evidence>
<keyword evidence="8" id="KW-0333">Golgi apparatus</keyword>
<keyword evidence="11" id="KW-1185">Reference proteome</keyword>
<protein>
    <recommendedName>
        <fullName evidence="12">Alpha-1,2-mannosyltransferase</fullName>
    </recommendedName>
</protein>
<evidence type="ECO:0000256" key="9">
    <source>
        <dbReference type="ARBA" id="ARBA00023136"/>
    </source>
</evidence>
<dbReference type="InterPro" id="IPR022751">
    <property type="entry name" value="Alpha_mannosyltransferase"/>
</dbReference>
<proteinExistence type="inferred from homology"/>
<dbReference type="PANTHER" id="PTHR31646:SF1">
    <property type="entry name" value="ALPHA-1,2-MANNOSYLTRANSFERASE MNN2"/>
    <property type="match status" value="1"/>
</dbReference>
<evidence type="ECO:0000313" key="11">
    <source>
        <dbReference type="Proteomes" id="UP001497383"/>
    </source>
</evidence>